<gene>
    <name evidence="7" type="ORF">CCR75_004695</name>
</gene>
<evidence type="ECO:0000256" key="6">
    <source>
        <dbReference type="SAM" id="Coils"/>
    </source>
</evidence>
<evidence type="ECO:0000313" key="8">
    <source>
        <dbReference type="Proteomes" id="UP000294530"/>
    </source>
</evidence>
<keyword evidence="3" id="KW-0805">Transcription regulation</keyword>
<comment type="subcellular location">
    <subcellularLocation>
        <location evidence="1">Nucleus</location>
    </subcellularLocation>
</comment>
<keyword evidence="2" id="KW-0678">Repressor</keyword>
<evidence type="ECO:0000256" key="4">
    <source>
        <dbReference type="ARBA" id="ARBA00023163"/>
    </source>
</evidence>
<keyword evidence="8" id="KW-1185">Reference proteome</keyword>
<dbReference type="OrthoDB" id="75230at2759"/>
<dbReference type="EMBL" id="SHOA02000010">
    <property type="protein sequence ID" value="TDH72065.1"/>
    <property type="molecule type" value="Genomic_DNA"/>
</dbReference>
<reference evidence="7 8" key="1">
    <citation type="journal article" date="2021" name="Genome Biol.">
        <title>AFLAP: assembly-free linkage analysis pipeline using k-mers from genome sequencing data.</title>
        <authorList>
            <person name="Fletcher K."/>
            <person name="Zhang L."/>
            <person name="Gil J."/>
            <person name="Han R."/>
            <person name="Cavanaugh K."/>
            <person name="Michelmore R."/>
        </authorList>
    </citation>
    <scope>NUCLEOTIDE SEQUENCE [LARGE SCALE GENOMIC DNA]</scope>
    <source>
        <strain evidence="7 8">SF5</strain>
    </source>
</reference>
<evidence type="ECO:0000256" key="2">
    <source>
        <dbReference type="ARBA" id="ARBA00022491"/>
    </source>
</evidence>
<proteinExistence type="predicted"/>
<dbReference type="GeneID" id="94348452"/>
<dbReference type="AlphaFoldDB" id="A0A976IHV7"/>
<evidence type="ECO:0000256" key="3">
    <source>
        <dbReference type="ARBA" id="ARBA00023015"/>
    </source>
</evidence>
<dbReference type="RefSeq" id="XP_067821564.1">
    <property type="nucleotide sequence ID" value="XM_067962781.1"/>
</dbReference>
<dbReference type="Proteomes" id="UP000294530">
    <property type="component" value="Unassembled WGS sequence"/>
</dbReference>
<name>A0A976IHV7_BRELC</name>
<keyword evidence="4" id="KW-0804">Transcription</keyword>
<dbReference type="GO" id="GO:0010468">
    <property type="term" value="P:regulation of gene expression"/>
    <property type="evidence" value="ECO:0007669"/>
    <property type="project" value="UniProtKB-ARBA"/>
</dbReference>
<protein>
    <submittedName>
        <fullName evidence="7">Uncharacterized protein</fullName>
    </submittedName>
</protein>
<evidence type="ECO:0000256" key="1">
    <source>
        <dbReference type="ARBA" id="ARBA00004123"/>
    </source>
</evidence>
<dbReference type="KEGG" id="blac:94348452"/>
<sequence length="308" mass="35799">MKANRRALNVRELLELERQIYQESIDRVLQQQEKLSAGDLDEFVRHCKPFETDRAREVEVAQKQLQFSQQDALSLLEFDLQQAEDEYQEELKKLKCRLLNETRRRRARVEKRLKALDEMPTKRNVEDHAVNDFTMLKGKNLSPKFLEMQLTRSRKQTMRTFNFKHLSNGVLPTPTRIVTDVMNEREKLQKCRARDKEMKLASKECKDSSKHVAVDEDGQKLRLGKKDGDLIHETIGIGEAVILKSQLSEQDFYGYVSAITRGEVKLRLVCGSHARVAIDRLRTGQCTLHKQPQNINLINKPLGDCNEK</sequence>
<keyword evidence="6" id="KW-0175">Coiled coil</keyword>
<feature type="coiled-coil region" evidence="6">
    <location>
        <begin position="73"/>
        <end position="119"/>
    </location>
</feature>
<keyword evidence="5" id="KW-0539">Nucleus</keyword>
<dbReference type="GO" id="GO:0005654">
    <property type="term" value="C:nucleoplasm"/>
    <property type="evidence" value="ECO:0007669"/>
    <property type="project" value="UniProtKB-ARBA"/>
</dbReference>
<accession>A0A976IHV7</accession>
<comment type="caution">
    <text evidence="7">The sequence shown here is derived from an EMBL/GenBank/DDBJ whole genome shotgun (WGS) entry which is preliminary data.</text>
</comment>
<evidence type="ECO:0000256" key="5">
    <source>
        <dbReference type="ARBA" id="ARBA00023242"/>
    </source>
</evidence>
<organism evidence="7 8">
    <name type="scientific">Bremia lactucae</name>
    <name type="common">Lettuce downy mildew</name>
    <dbReference type="NCBI Taxonomy" id="4779"/>
    <lineage>
        <taxon>Eukaryota</taxon>
        <taxon>Sar</taxon>
        <taxon>Stramenopiles</taxon>
        <taxon>Oomycota</taxon>
        <taxon>Peronosporomycetes</taxon>
        <taxon>Peronosporales</taxon>
        <taxon>Peronosporaceae</taxon>
        <taxon>Bremia</taxon>
    </lineage>
</organism>
<dbReference type="InterPro" id="IPR013907">
    <property type="entry name" value="Sds3"/>
</dbReference>
<dbReference type="SMART" id="SM01401">
    <property type="entry name" value="Sds3"/>
    <property type="match status" value="1"/>
</dbReference>
<evidence type="ECO:0000313" key="7">
    <source>
        <dbReference type="EMBL" id="TDH72065.1"/>
    </source>
</evidence>